<dbReference type="InterPro" id="IPR003961">
    <property type="entry name" value="FN3_dom"/>
</dbReference>
<keyword evidence="1" id="KW-0677">Repeat</keyword>
<feature type="non-terminal residue" evidence="3">
    <location>
        <position position="1"/>
    </location>
</feature>
<feature type="domain" description="Fibronectin type-III" evidence="2">
    <location>
        <begin position="180"/>
        <end position="279"/>
    </location>
</feature>
<dbReference type="EMBL" id="JABANM010016417">
    <property type="protein sequence ID" value="KAF4729478.1"/>
    <property type="molecule type" value="Genomic_DNA"/>
</dbReference>
<evidence type="ECO:0000313" key="3">
    <source>
        <dbReference type="EMBL" id="KAF4729478.1"/>
    </source>
</evidence>
<evidence type="ECO:0000259" key="2">
    <source>
        <dbReference type="PROSITE" id="PS50853"/>
    </source>
</evidence>
<name>A0A7J6S980_PEROL</name>
<dbReference type="CDD" id="cd00063">
    <property type="entry name" value="FN3"/>
    <property type="match status" value="4"/>
</dbReference>
<feature type="domain" description="Fibronectin type-III" evidence="2">
    <location>
        <begin position="1"/>
        <end position="79"/>
    </location>
</feature>
<dbReference type="SUPFAM" id="SSF49265">
    <property type="entry name" value="Fibronectin type III"/>
    <property type="match status" value="3"/>
</dbReference>
<dbReference type="PANTHER" id="PTHR13817">
    <property type="entry name" value="TITIN"/>
    <property type="match status" value="1"/>
</dbReference>
<feature type="domain" description="Fibronectin type-III" evidence="2">
    <location>
        <begin position="384"/>
        <end position="475"/>
    </location>
</feature>
<dbReference type="SMART" id="SM00060">
    <property type="entry name" value="FN3"/>
    <property type="match status" value="5"/>
</dbReference>
<dbReference type="Pfam" id="PF00041">
    <property type="entry name" value="fn3"/>
    <property type="match status" value="3"/>
</dbReference>
<organism evidence="3 4">
    <name type="scientific">Perkinsus olseni</name>
    <name type="common">Perkinsus atlanticus</name>
    <dbReference type="NCBI Taxonomy" id="32597"/>
    <lineage>
        <taxon>Eukaryota</taxon>
        <taxon>Sar</taxon>
        <taxon>Alveolata</taxon>
        <taxon>Perkinsozoa</taxon>
        <taxon>Perkinsea</taxon>
        <taxon>Perkinsida</taxon>
        <taxon>Perkinsidae</taxon>
        <taxon>Perkinsus</taxon>
    </lineage>
</organism>
<sequence length="475" mass="48965">MAPSAGLPVTGFKLYRSAGGLATALDVLVYDGSDPSAADFVVTGLTPSETYRFGATAVNAVGESSKDQYITVTCCVAPGRMARPSVGPSTGADSAVELHWTAPDSTGGMALTEYRVYRDDGNLGDITTSVYSGGTDLTTVVSSGLIVGKHYRFVVEAVNAVGAGVSSPVLNYQVCGPPSPPDSVTASERTDTTAKISWTPSGSTGGNGCLLDRYEVSLREGSGGPFTVVKTVGPSVISYVHTGLGPGHTYTFKVVAYNGAYASYAPEANITFTAGSPPSAIPTAPTFISGQVTPSLSLSVAHGTAESSSLPVLEYQFLIRPCNVAGNDTFISARLAGTLTLTTTNYPQLSTGIVYCIRARAFNVNGWSAHSPTARLMVSDLPTAPSSLQFAGGTATSLEIEWSSAVPPANSAPVVSFEVVYIDLTSDPSVEHKLIISGSGQSADLSGLTSANIYRVKVRACSLNGCGGYSSHLDL</sequence>
<dbReference type="AlphaFoldDB" id="A0A7J6S980"/>
<feature type="domain" description="Fibronectin type-III" evidence="2">
    <location>
        <begin position="80"/>
        <end position="178"/>
    </location>
</feature>
<dbReference type="InterPro" id="IPR036116">
    <property type="entry name" value="FN3_sf"/>
</dbReference>
<comment type="caution">
    <text evidence="3">The sequence shown here is derived from an EMBL/GenBank/DDBJ whole genome shotgun (WGS) entry which is preliminary data.</text>
</comment>
<evidence type="ECO:0000313" key="4">
    <source>
        <dbReference type="Proteomes" id="UP000574390"/>
    </source>
</evidence>
<accession>A0A7J6S980</accession>
<dbReference type="Proteomes" id="UP000574390">
    <property type="component" value="Unassembled WGS sequence"/>
</dbReference>
<dbReference type="Gene3D" id="2.60.40.10">
    <property type="entry name" value="Immunoglobulins"/>
    <property type="match status" value="4"/>
</dbReference>
<dbReference type="PROSITE" id="PS50853">
    <property type="entry name" value="FN3"/>
    <property type="match status" value="5"/>
</dbReference>
<protein>
    <recommendedName>
        <fullName evidence="2">Fibronectin type-III domain-containing protein</fullName>
    </recommendedName>
</protein>
<dbReference type="PANTHER" id="PTHR13817:SF166">
    <property type="entry name" value="NEURONAL IGCAM-RELATED"/>
    <property type="match status" value="1"/>
</dbReference>
<reference evidence="3 4" key="1">
    <citation type="submission" date="2020-04" db="EMBL/GenBank/DDBJ databases">
        <title>Perkinsus olseni comparative genomics.</title>
        <authorList>
            <person name="Bogema D.R."/>
        </authorList>
    </citation>
    <scope>NUCLEOTIDE SEQUENCE [LARGE SCALE GENOMIC DNA]</scope>
    <source>
        <strain evidence="3">ATCC PRA-205</strain>
    </source>
</reference>
<gene>
    <name evidence="3" type="ORF">FOZ62_003871</name>
</gene>
<dbReference type="InterPro" id="IPR013783">
    <property type="entry name" value="Ig-like_fold"/>
</dbReference>
<proteinExistence type="predicted"/>
<evidence type="ECO:0000256" key="1">
    <source>
        <dbReference type="ARBA" id="ARBA00022737"/>
    </source>
</evidence>
<feature type="domain" description="Fibronectin type-III" evidence="2">
    <location>
        <begin position="281"/>
        <end position="383"/>
    </location>
</feature>
<dbReference type="InterPro" id="IPR050964">
    <property type="entry name" value="Striated_Muscle_Regulatory"/>
</dbReference>